<name>A0A1Y0HVS9_CELCE</name>
<dbReference type="EMBL" id="CP021383">
    <property type="protein sequence ID" value="ARU52110.1"/>
    <property type="molecule type" value="Genomic_DNA"/>
</dbReference>
<dbReference type="AlphaFoldDB" id="A0A1Y0HVS9"/>
<dbReference type="InterPro" id="IPR024185">
    <property type="entry name" value="FTHF_cligase-like_sf"/>
</dbReference>
<gene>
    <name evidence="3" type="ORF">CBR64_12150</name>
</gene>
<dbReference type="SUPFAM" id="SSF100950">
    <property type="entry name" value="NagB/RpiA/CoA transferase-like"/>
    <property type="match status" value="1"/>
</dbReference>
<protein>
    <submittedName>
        <fullName evidence="3">Lactate utilization protein B/C</fullName>
    </submittedName>
</protein>
<dbReference type="OrthoDB" id="9794187at2"/>
<accession>A0A1Y0HVS9</accession>
<dbReference type="PANTHER" id="PTHR43682">
    <property type="entry name" value="LACTATE UTILIZATION PROTEIN C"/>
    <property type="match status" value="1"/>
</dbReference>
<sequence>MSARDDVLARVRAALGPTTAARPTPPGHRAEQADPCVPVPRAYRERGDLAPGSPDAVDVLVDRLVDYRAHVHVAATPAKVATIVGDLLADAASVVVPPGLDVAWLSALGDGTAVVLDARDDPRTPDELDRVDAVVTAARVAIADTGTIVLDGEPDQGRRAITLVPDLHVCVVRTDQVVQTVPEGVRLLAAHAERPQTWISGPSATSDIELSRVEGVHGPRTLHVILAPPR</sequence>
<organism evidence="3 4">
    <name type="scientific">Cellulosimicrobium cellulans</name>
    <name type="common">Arthrobacter luteus</name>
    <dbReference type="NCBI Taxonomy" id="1710"/>
    <lineage>
        <taxon>Bacteria</taxon>
        <taxon>Bacillati</taxon>
        <taxon>Actinomycetota</taxon>
        <taxon>Actinomycetes</taxon>
        <taxon>Micrococcales</taxon>
        <taxon>Promicromonosporaceae</taxon>
        <taxon>Cellulosimicrobium</taxon>
    </lineage>
</organism>
<feature type="domain" description="LUD" evidence="2">
    <location>
        <begin position="60"/>
        <end position="226"/>
    </location>
</feature>
<dbReference type="Pfam" id="PF02589">
    <property type="entry name" value="LUD_dom"/>
    <property type="match status" value="1"/>
</dbReference>
<reference evidence="3 4" key="1">
    <citation type="submission" date="2017-05" db="EMBL/GenBank/DDBJ databases">
        <authorList>
            <person name="Song R."/>
            <person name="Chenine A.L."/>
            <person name="Ruprecht R.M."/>
        </authorList>
    </citation>
    <scope>NUCLEOTIDE SEQUENCE [LARGE SCALE GENOMIC DNA]</scope>
    <source>
        <strain evidence="3 4">PSBB019</strain>
    </source>
</reference>
<dbReference type="RefSeq" id="WP_087471122.1">
    <property type="nucleotide sequence ID" value="NZ_CP021383.1"/>
</dbReference>
<dbReference type="InterPro" id="IPR003741">
    <property type="entry name" value="LUD_dom"/>
</dbReference>
<dbReference type="PANTHER" id="PTHR43682:SF1">
    <property type="entry name" value="LACTATE UTILIZATION PROTEIN C"/>
    <property type="match status" value="1"/>
</dbReference>
<evidence type="ECO:0000313" key="4">
    <source>
        <dbReference type="Proteomes" id="UP000196228"/>
    </source>
</evidence>
<evidence type="ECO:0000313" key="3">
    <source>
        <dbReference type="EMBL" id="ARU52110.1"/>
    </source>
</evidence>
<dbReference type="InterPro" id="IPR037171">
    <property type="entry name" value="NagB/RpiA_transferase-like"/>
</dbReference>
<dbReference type="Proteomes" id="UP000196228">
    <property type="component" value="Chromosome"/>
</dbReference>
<dbReference type="Gene3D" id="3.40.50.10420">
    <property type="entry name" value="NagB/RpiA/CoA transferase-like"/>
    <property type="match status" value="1"/>
</dbReference>
<evidence type="ECO:0000259" key="2">
    <source>
        <dbReference type="Pfam" id="PF02589"/>
    </source>
</evidence>
<feature type="region of interest" description="Disordered" evidence="1">
    <location>
        <begin position="14"/>
        <end position="35"/>
    </location>
</feature>
<evidence type="ECO:0000256" key="1">
    <source>
        <dbReference type="SAM" id="MobiDB-lite"/>
    </source>
</evidence>
<dbReference type="KEGG" id="cceu:CBR64_12150"/>
<proteinExistence type="predicted"/>